<accession>A0A517NLK8</accession>
<evidence type="ECO:0000313" key="3">
    <source>
        <dbReference type="Proteomes" id="UP000318538"/>
    </source>
</evidence>
<keyword evidence="3" id="KW-1185">Reference proteome</keyword>
<feature type="transmembrane region" description="Helical" evidence="1">
    <location>
        <begin position="110"/>
        <end position="130"/>
    </location>
</feature>
<evidence type="ECO:0000313" key="2">
    <source>
        <dbReference type="EMBL" id="QDT08015.1"/>
    </source>
</evidence>
<feature type="transmembrane region" description="Helical" evidence="1">
    <location>
        <begin position="41"/>
        <end position="64"/>
    </location>
</feature>
<gene>
    <name evidence="2" type="ORF">K227x_64450</name>
</gene>
<dbReference type="AlphaFoldDB" id="A0A517NLK8"/>
<protein>
    <submittedName>
        <fullName evidence="2">Uncharacterized protein</fullName>
    </submittedName>
</protein>
<dbReference type="KEGG" id="rlc:K227x_64450"/>
<dbReference type="Proteomes" id="UP000318538">
    <property type="component" value="Chromosome"/>
</dbReference>
<proteinExistence type="predicted"/>
<reference evidence="2 3" key="1">
    <citation type="submission" date="2019-02" db="EMBL/GenBank/DDBJ databases">
        <title>Deep-cultivation of Planctomycetes and their phenomic and genomic characterization uncovers novel biology.</title>
        <authorList>
            <person name="Wiegand S."/>
            <person name="Jogler M."/>
            <person name="Boedeker C."/>
            <person name="Pinto D."/>
            <person name="Vollmers J."/>
            <person name="Rivas-Marin E."/>
            <person name="Kohn T."/>
            <person name="Peeters S.H."/>
            <person name="Heuer A."/>
            <person name="Rast P."/>
            <person name="Oberbeckmann S."/>
            <person name="Bunk B."/>
            <person name="Jeske O."/>
            <person name="Meyerdierks A."/>
            <person name="Storesund J.E."/>
            <person name="Kallscheuer N."/>
            <person name="Luecker S."/>
            <person name="Lage O.M."/>
            <person name="Pohl T."/>
            <person name="Merkel B.J."/>
            <person name="Hornburger P."/>
            <person name="Mueller R.-W."/>
            <person name="Bruemmer F."/>
            <person name="Labrenz M."/>
            <person name="Spormann A.M."/>
            <person name="Op den Camp H."/>
            <person name="Overmann J."/>
            <person name="Amann R."/>
            <person name="Jetten M.S.M."/>
            <person name="Mascher T."/>
            <person name="Medema M.H."/>
            <person name="Devos D.P."/>
            <person name="Kaster A.-K."/>
            <person name="Ovreas L."/>
            <person name="Rohde M."/>
            <person name="Galperin M.Y."/>
            <person name="Jogler C."/>
        </authorList>
    </citation>
    <scope>NUCLEOTIDE SEQUENCE [LARGE SCALE GENOMIC DNA]</scope>
    <source>
        <strain evidence="2 3">K22_7</strain>
    </source>
</reference>
<name>A0A517NLK8_9BACT</name>
<evidence type="ECO:0000256" key="1">
    <source>
        <dbReference type="SAM" id="Phobius"/>
    </source>
</evidence>
<feature type="transmembrane region" description="Helical" evidence="1">
    <location>
        <begin position="71"/>
        <end position="90"/>
    </location>
</feature>
<organism evidence="2 3">
    <name type="scientific">Rubripirellula lacrimiformis</name>
    <dbReference type="NCBI Taxonomy" id="1930273"/>
    <lineage>
        <taxon>Bacteria</taxon>
        <taxon>Pseudomonadati</taxon>
        <taxon>Planctomycetota</taxon>
        <taxon>Planctomycetia</taxon>
        <taxon>Pirellulales</taxon>
        <taxon>Pirellulaceae</taxon>
        <taxon>Rubripirellula</taxon>
    </lineage>
</organism>
<keyword evidence="1" id="KW-1133">Transmembrane helix</keyword>
<dbReference type="EMBL" id="CP036525">
    <property type="protein sequence ID" value="QDT08015.1"/>
    <property type="molecule type" value="Genomic_DNA"/>
</dbReference>
<sequence>MGHPLGSRLGDIATMNPYEPPMSGPAILSRTAPAAVSLRHWMAFVAIVIVKATCFGAFVFFAMIEFLGVGVNWPNVIPLLGAAALVLAIAHKTQTTLLHNSLNQWPQSSFPYLLGAVLGVIASACARAGLI</sequence>
<keyword evidence="1" id="KW-0472">Membrane</keyword>
<keyword evidence="1" id="KW-0812">Transmembrane</keyword>